<keyword evidence="3" id="KW-0812">Transmembrane</keyword>
<name>A0A1V9ZQD4_9STRA</name>
<accession>A0A1V9ZQD4</accession>
<dbReference type="PROSITE" id="PS51125">
    <property type="entry name" value="NHL"/>
    <property type="match status" value="1"/>
</dbReference>
<dbReference type="PANTHER" id="PTHR46388:SF2">
    <property type="entry name" value="NHL REPEAT-CONTAINING PROTEIN 2"/>
    <property type="match status" value="1"/>
</dbReference>
<keyword evidence="3" id="KW-1133">Transmembrane helix</keyword>
<dbReference type="PANTHER" id="PTHR46388">
    <property type="entry name" value="NHL REPEAT-CONTAINING PROTEIN 2"/>
    <property type="match status" value="1"/>
</dbReference>
<reference evidence="4 5" key="1">
    <citation type="journal article" date="2014" name="Genome Biol. Evol.">
        <title>The secreted proteins of Achlya hypogyna and Thraustotheca clavata identify the ancestral oomycete secretome and reveal gene acquisitions by horizontal gene transfer.</title>
        <authorList>
            <person name="Misner I."/>
            <person name="Blouin N."/>
            <person name="Leonard G."/>
            <person name="Richards T.A."/>
            <person name="Lane C.E."/>
        </authorList>
    </citation>
    <scope>NUCLEOTIDE SEQUENCE [LARGE SCALE GENOMIC DNA]</scope>
    <source>
        <strain evidence="4 5">ATCC 34112</strain>
    </source>
</reference>
<sequence length="449" mass="47833">MAPDERNLASWKRSDDVMGLVVKKQLFHLSSNRSSRMGSANSSKILPTLTAMAKAEKNKAALKYTIPSKKMKGKRASILNRAQSIRLVEEKVSFVSKKRQFFKRFRQVLLFIIGISVAAAVAVYIYYASTSGTITPCCIGAQPFILSVVTGVKAVAMAIDASGAIYIASASTNQIYILSNGLLSTFAGTGDYGDFDGPSAQAEFRYPNGVAVDKNGTVFVTDRDNLCVRRISNGIVSTINVNGPANLINPGGFEGAANEALWYAPMSIAVDYLGRLYVGFGTSISIVNPDGTYSLLAGNGLRGYADGMGSSARFNSIRSMTVDSAARYLYVSDYYNKVIRRIDIGTTQVTSLTGTGFIVSSGGSNTTMFGTPTGVFLTNDTLFTIDTSGNQVMLYDVNGTFLDAFGNGLFGSSDGINGSFGNPVSVVVNSTGAVFVGDIGNLMLRMVIY</sequence>
<dbReference type="Proteomes" id="UP000243217">
    <property type="component" value="Unassembled WGS sequence"/>
</dbReference>
<evidence type="ECO:0000256" key="1">
    <source>
        <dbReference type="ARBA" id="ARBA00022737"/>
    </source>
</evidence>
<dbReference type="InterPro" id="IPR001258">
    <property type="entry name" value="NHL_repeat"/>
</dbReference>
<organism evidence="4 5">
    <name type="scientific">Thraustotheca clavata</name>
    <dbReference type="NCBI Taxonomy" id="74557"/>
    <lineage>
        <taxon>Eukaryota</taxon>
        <taxon>Sar</taxon>
        <taxon>Stramenopiles</taxon>
        <taxon>Oomycota</taxon>
        <taxon>Saprolegniomycetes</taxon>
        <taxon>Saprolegniales</taxon>
        <taxon>Achlyaceae</taxon>
        <taxon>Thraustotheca</taxon>
    </lineage>
</organism>
<dbReference type="Gene3D" id="2.120.10.30">
    <property type="entry name" value="TolB, C-terminal domain"/>
    <property type="match status" value="2"/>
</dbReference>
<keyword evidence="1" id="KW-0677">Repeat</keyword>
<proteinExistence type="predicted"/>
<dbReference type="OrthoDB" id="62209at2759"/>
<evidence type="ECO:0000256" key="2">
    <source>
        <dbReference type="PROSITE-ProRule" id="PRU00504"/>
    </source>
</evidence>
<evidence type="ECO:0008006" key="6">
    <source>
        <dbReference type="Google" id="ProtNLM"/>
    </source>
</evidence>
<gene>
    <name evidence="4" type="ORF">THRCLA_06144</name>
</gene>
<dbReference type="SUPFAM" id="SSF63829">
    <property type="entry name" value="Calcium-dependent phosphotriesterase"/>
    <property type="match status" value="1"/>
</dbReference>
<dbReference type="Pfam" id="PF01436">
    <property type="entry name" value="NHL"/>
    <property type="match status" value="1"/>
</dbReference>
<dbReference type="STRING" id="74557.A0A1V9ZQD4"/>
<feature type="repeat" description="NHL" evidence="2">
    <location>
        <begin position="198"/>
        <end position="234"/>
    </location>
</feature>
<protein>
    <recommendedName>
        <fullName evidence="6">NHL repeat containing protein</fullName>
    </recommendedName>
</protein>
<dbReference type="EMBL" id="JNBS01001738">
    <property type="protein sequence ID" value="OQS00214.1"/>
    <property type="molecule type" value="Genomic_DNA"/>
</dbReference>
<dbReference type="InterPro" id="IPR011042">
    <property type="entry name" value="6-blade_b-propeller_TolB-like"/>
</dbReference>
<dbReference type="AlphaFoldDB" id="A0A1V9ZQD4"/>
<evidence type="ECO:0000313" key="4">
    <source>
        <dbReference type="EMBL" id="OQS00214.1"/>
    </source>
</evidence>
<keyword evidence="5" id="KW-1185">Reference proteome</keyword>
<keyword evidence="3" id="KW-0472">Membrane</keyword>
<evidence type="ECO:0000256" key="3">
    <source>
        <dbReference type="SAM" id="Phobius"/>
    </source>
</evidence>
<comment type="caution">
    <text evidence="4">The sequence shown here is derived from an EMBL/GenBank/DDBJ whole genome shotgun (WGS) entry which is preliminary data.</text>
</comment>
<evidence type="ECO:0000313" key="5">
    <source>
        <dbReference type="Proteomes" id="UP000243217"/>
    </source>
</evidence>
<feature type="transmembrane region" description="Helical" evidence="3">
    <location>
        <begin position="108"/>
        <end position="127"/>
    </location>
</feature>